<gene>
    <name evidence="6" type="primary">Phlpp1</name>
    <name evidence="6" type="ORF">T02_13366</name>
</gene>
<protein>
    <submittedName>
        <fullName evidence="6">PH domain leucine-rich repeat-containing protein phosphatase 1</fullName>
    </submittedName>
</protein>
<keyword evidence="3" id="KW-0677">Repeat</keyword>
<feature type="non-terminal residue" evidence="6">
    <location>
        <position position="1423"/>
    </location>
</feature>
<feature type="domain" description="PPM-type phosphatase" evidence="5">
    <location>
        <begin position="920"/>
        <end position="1161"/>
    </location>
</feature>
<accession>A0A0V1LFC6</accession>
<dbReference type="PANTHER" id="PTHR46652:SF3">
    <property type="entry name" value="LEUCINE-RICH REPEAT-CONTAINING PROTEIN 9"/>
    <property type="match status" value="1"/>
</dbReference>
<dbReference type="CDD" id="cd00143">
    <property type="entry name" value="PP2Cc"/>
    <property type="match status" value="1"/>
</dbReference>
<dbReference type="Proteomes" id="UP000054721">
    <property type="component" value="Unassembled WGS sequence"/>
</dbReference>
<dbReference type="PROSITE" id="PS51746">
    <property type="entry name" value="PPM_2"/>
    <property type="match status" value="1"/>
</dbReference>
<dbReference type="SMART" id="SM00364">
    <property type="entry name" value="LRR_BAC"/>
    <property type="match status" value="10"/>
</dbReference>
<dbReference type="InterPro" id="IPR036457">
    <property type="entry name" value="PPM-type-like_dom_sf"/>
</dbReference>
<evidence type="ECO:0000256" key="1">
    <source>
        <dbReference type="ARBA" id="ARBA00022614"/>
    </source>
</evidence>
<dbReference type="GO" id="GO:0046872">
    <property type="term" value="F:metal ion binding"/>
    <property type="evidence" value="ECO:0007669"/>
    <property type="project" value="UniProtKB-KW"/>
</dbReference>
<dbReference type="InterPro" id="IPR055071">
    <property type="entry name" value="RA_PHLPP-like"/>
</dbReference>
<dbReference type="CDD" id="cd17213">
    <property type="entry name" value="RA_PHLPP"/>
    <property type="match status" value="1"/>
</dbReference>
<dbReference type="Pfam" id="PF13855">
    <property type="entry name" value="LRR_8"/>
    <property type="match status" value="3"/>
</dbReference>
<dbReference type="InterPro" id="IPR032675">
    <property type="entry name" value="LRR_dom_sf"/>
</dbReference>
<proteinExistence type="predicted"/>
<keyword evidence="1" id="KW-0433">Leucine-rich repeat</keyword>
<dbReference type="Gene3D" id="3.80.10.10">
    <property type="entry name" value="Ribonuclease Inhibitor"/>
    <property type="match status" value="3"/>
</dbReference>
<keyword evidence="2" id="KW-0479">Metal-binding</keyword>
<dbReference type="InterPro" id="IPR001932">
    <property type="entry name" value="PPM-type_phosphatase-like_dom"/>
</dbReference>
<feature type="compositionally biased region" description="Low complexity" evidence="4">
    <location>
        <begin position="1351"/>
        <end position="1360"/>
    </location>
</feature>
<dbReference type="STRING" id="6335.A0A0V1LFC6"/>
<dbReference type="SUPFAM" id="SSF52058">
    <property type="entry name" value="L domain-like"/>
    <property type="match status" value="2"/>
</dbReference>
<name>A0A0V1LFC6_9BILA</name>
<evidence type="ECO:0000313" key="6">
    <source>
        <dbReference type="EMBL" id="KRZ58244.1"/>
    </source>
</evidence>
<evidence type="ECO:0000256" key="3">
    <source>
        <dbReference type="ARBA" id="ARBA00022737"/>
    </source>
</evidence>
<evidence type="ECO:0000256" key="2">
    <source>
        <dbReference type="ARBA" id="ARBA00022723"/>
    </source>
</evidence>
<dbReference type="SUPFAM" id="SSF81606">
    <property type="entry name" value="PP2C-like"/>
    <property type="match status" value="1"/>
</dbReference>
<evidence type="ECO:0000313" key="7">
    <source>
        <dbReference type="Proteomes" id="UP000054721"/>
    </source>
</evidence>
<feature type="non-terminal residue" evidence="6">
    <location>
        <position position="1"/>
    </location>
</feature>
<dbReference type="OrthoDB" id="1394818at2759"/>
<dbReference type="SMART" id="SM00369">
    <property type="entry name" value="LRR_TYP"/>
    <property type="match status" value="13"/>
</dbReference>
<dbReference type="Pfam" id="PF00481">
    <property type="entry name" value="PP2C"/>
    <property type="match status" value="1"/>
</dbReference>
<feature type="region of interest" description="Disordered" evidence="4">
    <location>
        <begin position="1340"/>
        <end position="1388"/>
    </location>
</feature>
<dbReference type="EMBL" id="JYDW01000061">
    <property type="protein sequence ID" value="KRZ58244.1"/>
    <property type="molecule type" value="Genomic_DNA"/>
</dbReference>
<dbReference type="SMART" id="SM00332">
    <property type="entry name" value="PP2Cc"/>
    <property type="match status" value="1"/>
</dbReference>
<sequence length="1423" mass="160507">LLIVEFDGKIQASHCDKRWLHILLLASVWKLVMDNNYAPDLRPLPSDDVIAAPISKRGKERVYFTLSKWPPTYTTSQGAFSLRSTNISRPRTTSEPAAGRASIRCKPFTSREKEKWLLGSIDRGFIRLYDPDAQLASSLVVPCSLETTCLQIASRLSVDPDDLHVQFNGDMLKRLLLDDRPLAIQNKFLASIGIRNVDRQQAIGDDVDLGHMIRFYAGRPAFVSGHAKAPLSSYCYIRKRGPFRKWSRRMCVLNHSRLLIFGGHKNGEEPEVISLSKGKAKLAISNARGRCLKLASDPTRGAPIYFSLSFETAVRSNLIILLKLDFQLYFHMEMFHLFRLNLINGTTDASNGQHLEMIPEEIFNSEETSALTELNLQRNSLRERPPNGNAFILGWLNDLSRLQFLKRLNLSENELFHCPSCLCELEALTELHLAGNKLTDLPPGIGTLKNLMVLNLQNNWLQSLPSELADCENLIYLNLSFNRFVTIPPVLHSLLQLDSWLFSGNQIESLIPSNLLNVPVEVTRVEFRHNDIVIASMDPYSLDIFCFLTELDIRDNKGVSMLDLTALSLLQVRRMKNSYFSQIYLSIVKVLNCERCSIMVLRLNGNCLTEVNASKNKLRTFTINPPPENLVKLDLSHNCIESLPEWMSYLTRLERVVCSHNYISSLPSRLFTNASSLQYLDLSHNRIQNLPTSIENCALEVLLLYHNDIPALPDELLSSMHRLRVLNLSQNRLVALPAPSALSELNRIQQLYLACNRLTDASLTVIARYRRLQVLDISHNRFTWLPNDVIEKLQTLQELNISGNQINILPSSLVSLPFLVTLRAHSNQICEIPNFALSNRLTLIDLALNQLNGDQTRNMIAPRLKHIDIACNEGVANDDLKQLKILFPEKSISLVDVNNEWILPNEPWKFGFSESNETGAHKSCVVQVKDRLRDNDDMGVLLGIVDSLDSFEIADTLQRIIPEQVKAERAMGSTGDQYLKYALIMSHKALKEKGQRQGASCALCHLTVKRKNSNGEKEYDVRVANCGDTEIVLCRKGEPIMLTKKFLIENSDEEYARVRLAGGTVDENNRINGYTPCSRLTGCSFLYPSVIPIPHEYVWKLADCDEFLIIANRGVWQTINYNEAVARVRRTPEPAVAAKYLQDVVQAYGYTGDVSIIVVRFNFAKTGPDAGHIFSAIPYKEKYHLSTNNVQEVSTGDNLPDDSLVKASRYFERDDCFQLKKELPEPSSTCEEDHSVTTTFHKEEPAYGVVPVPSKPTINLFSAKVVYAESATASSCSSSKLDQSNAAKPELHCKEATEHISDLDLQRQRGMAKCLAINACQARQSLRSVTKEAWLSRHNDNFKKPQQPETLLNDNPNPLLTSSKRKDLLKFSSTNESTTTDKEKSVLSSSSFGQRKNFQFPSSSASRHISSGLYSKYKIFENT</sequence>
<organism evidence="6 7">
    <name type="scientific">Trichinella nativa</name>
    <dbReference type="NCBI Taxonomy" id="6335"/>
    <lineage>
        <taxon>Eukaryota</taxon>
        <taxon>Metazoa</taxon>
        <taxon>Ecdysozoa</taxon>
        <taxon>Nematoda</taxon>
        <taxon>Enoplea</taxon>
        <taxon>Dorylaimia</taxon>
        <taxon>Trichinellida</taxon>
        <taxon>Trichinellidae</taxon>
        <taxon>Trichinella</taxon>
    </lineage>
</organism>
<dbReference type="Gene3D" id="3.60.40.10">
    <property type="entry name" value="PPM-type phosphatase domain"/>
    <property type="match status" value="1"/>
</dbReference>
<dbReference type="PROSITE" id="PS51450">
    <property type="entry name" value="LRR"/>
    <property type="match status" value="6"/>
</dbReference>
<dbReference type="InterPro" id="IPR001611">
    <property type="entry name" value="Leu-rich_rpt"/>
</dbReference>
<comment type="caution">
    <text evidence="6">The sequence shown here is derived from an EMBL/GenBank/DDBJ whole genome shotgun (WGS) entry which is preliminary data.</text>
</comment>
<evidence type="ECO:0000259" key="5">
    <source>
        <dbReference type="PROSITE" id="PS51746"/>
    </source>
</evidence>
<dbReference type="PANTHER" id="PTHR46652">
    <property type="entry name" value="LEUCINE-RICH REPEAT AND IQ DOMAIN-CONTAINING PROTEIN 1-RELATED"/>
    <property type="match status" value="1"/>
</dbReference>
<dbReference type="InterPro" id="IPR003591">
    <property type="entry name" value="Leu-rich_rpt_typical-subtyp"/>
</dbReference>
<dbReference type="Pfam" id="PF00560">
    <property type="entry name" value="LRR_1"/>
    <property type="match status" value="1"/>
</dbReference>
<dbReference type="SUPFAM" id="SSF50729">
    <property type="entry name" value="PH domain-like"/>
    <property type="match status" value="1"/>
</dbReference>
<evidence type="ECO:0000256" key="4">
    <source>
        <dbReference type="SAM" id="MobiDB-lite"/>
    </source>
</evidence>
<reference evidence="6 7" key="1">
    <citation type="submission" date="2015-05" db="EMBL/GenBank/DDBJ databases">
        <title>Evolution of Trichinella species and genotypes.</title>
        <authorList>
            <person name="Korhonen P.K."/>
            <person name="Edoardo P."/>
            <person name="Giuseppe L.R."/>
            <person name="Gasser R.B."/>
        </authorList>
    </citation>
    <scope>NUCLEOTIDE SEQUENCE [LARGE SCALE GENOMIC DNA]</scope>
    <source>
        <strain evidence="6">ISS10</strain>
    </source>
</reference>
<keyword evidence="7" id="KW-1185">Reference proteome</keyword>
<dbReference type="InterPro" id="IPR050836">
    <property type="entry name" value="SDS22/Internalin_LRR"/>
</dbReference>
<dbReference type="Pfam" id="PF23010">
    <property type="entry name" value="RA_3"/>
    <property type="match status" value="1"/>
</dbReference>